<dbReference type="InterPro" id="IPR019239">
    <property type="entry name" value="VapB_antitoxin"/>
</dbReference>
<evidence type="ECO:0000313" key="1">
    <source>
        <dbReference type="EMBL" id="MCK8785208.1"/>
    </source>
</evidence>
<sequence>MRTNIEIDEALIAAAMAATGQTTKRATVEEALRRVVDAHRRRQAVQEMAGLGWDGDLEAMRRGVAP</sequence>
<evidence type="ECO:0000313" key="2">
    <source>
        <dbReference type="Proteomes" id="UP001139516"/>
    </source>
</evidence>
<reference evidence="1" key="1">
    <citation type="submission" date="2022-04" db="EMBL/GenBank/DDBJ databases">
        <title>Roseomonas acroporae sp. nov., isolated from coral Acropora digitifera.</title>
        <authorList>
            <person name="Sun H."/>
        </authorList>
    </citation>
    <scope>NUCLEOTIDE SEQUENCE</scope>
    <source>
        <strain evidence="1">NAR14</strain>
    </source>
</reference>
<comment type="caution">
    <text evidence="1">The sequence shown here is derived from an EMBL/GenBank/DDBJ whole genome shotgun (WGS) entry which is preliminary data.</text>
</comment>
<dbReference type="RefSeq" id="WP_248667332.1">
    <property type="nucleotide sequence ID" value="NZ_JALPRX010000052.1"/>
</dbReference>
<gene>
    <name evidence="1" type="ORF">M0638_12515</name>
</gene>
<accession>A0A9X1Y7Y9</accession>
<name>A0A9X1Y7Y9_9PROT</name>
<proteinExistence type="predicted"/>
<dbReference type="Proteomes" id="UP001139516">
    <property type="component" value="Unassembled WGS sequence"/>
</dbReference>
<dbReference type="EMBL" id="JALPRX010000052">
    <property type="protein sequence ID" value="MCK8785208.1"/>
    <property type="molecule type" value="Genomic_DNA"/>
</dbReference>
<protein>
    <submittedName>
        <fullName evidence="1">Type II toxin-antitoxin system VapB family antitoxin</fullName>
    </submittedName>
</protein>
<keyword evidence="2" id="KW-1185">Reference proteome</keyword>
<dbReference type="AlphaFoldDB" id="A0A9X1Y7Y9"/>
<dbReference type="Pfam" id="PF09957">
    <property type="entry name" value="VapB_antitoxin"/>
    <property type="match status" value="1"/>
</dbReference>
<organism evidence="1 2">
    <name type="scientific">Roseomonas acroporae</name>
    <dbReference type="NCBI Taxonomy" id="2937791"/>
    <lineage>
        <taxon>Bacteria</taxon>
        <taxon>Pseudomonadati</taxon>
        <taxon>Pseudomonadota</taxon>
        <taxon>Alphaproteobacteria</taxon>
        <taxon>Acetobacterales</taxon>
        <taxon>Roseomonadaceae</taxon>
        <taxon>Roseomonas</taxon>
    </lineage>
</organism>